<dbReference type="Pfam" id="PF02518">
    <property type="entry name" value="HATPase_c"/>
    <property type="match status" value="1"/>
</dbReference>
<evidence type="ECO:0000256" key="1">
    <source>
        <dbReference type="ARBA" id="ARBA00000085"/>
    </source>
</evidence>
<dbReference type="Gene3D" id="3.30.450.20">
    <property type="entry name" value="PAS domain"/>
    <property type="match status" value="1"/>
</dbReference>
<name>A0A561WB80_ACTTI</name>
<evidence type="ECO:0000313" key="13">
    <source>
        <dbReference type="Proteomes" id="UP000320239"/>
    </source>
</evidence>
<evidence type="ECO:0000256" key="8">
    <source>
        <dbReference type="PROSITE-ProRule" id="PRU00169"/>
    </source>
</evidence>
<dbReference type="InterPro" id="IPR003661">
    <property type="entry name" value="HisK_dim/P_dom"/>
</dbReference>
<proteinExistence type="predicted"/>
<keyword evidence="4 8" id="KW-0597">Phosphoprotein</keyword>
<dbReference type="SMART" id="SM00448">
    <property type="entry name" value="REC"/>
    <property type="match status" value="1"/>
</dbReference>
<feature type="domain" description="Histidine kinase" evidence="9">
    <location>
        <begin position="329"/>
        <end position="558"/>
    </location>
</feature>
<keyword evidence="13" id="KW-1185">Reference proteome</keyword>
<evidence type="ECO:0000256" key="6">
    <source>
        <dbReference type="ARBA" id="ARBA00022777"/>
    </source>
</evidence>
<dbReference type="Pfam" id="PF00072">
    <property type="entry name" value="Response_reg"/>
    <property type="match status" value="1"/>
</dbReference>
<dbReference type="InterPro" id="IPR000014">
    <property type="entry name" value="PAS"/>
</dbReference>
<feature type="modified residue" description="4-aspartylphosphate" evidence="8">
    <location>
        <position position="631"/>
    </location>
</feature>
<dbReference type="InterPro" id="IPR003594">
    <property type="entry name" value="HATPase_dom"/>
</dbReference>
<dbReference type="Gene3D" id="3.40.50.2300">
    <property type="match status" value="1"/>
</dbReference>
<evidence type="ECO:0000259" key="11">
    <source>
        <dbReference type="PROSITE" id="PS50112"/>
    </source>
</evidence>
<dbReference type="PROSITE" id="PS50110">
    <property type="entry name" value="RESPONSE_REGULATORY"/>
    <property type="match status" value="1"/>
</dbReference>
<evidence type="ECO:0000259" key="9">
    <source>
        <dbReference type="PROSITE" id="PS50109"/>
    </source>
</evidence>
<dbReference type="SUPFAM" id="SSF55874">
    <property type="entry name" value="ATPase domain of HSP90 chaperone/DNA topoisomerase II/histidine kinase"/>
    <property type="match status" value="1"/>
</dbReference>
<sequence>MGTSNQAPDPARTHRTAAVPPGAVARLVQIAADVADAPIATANLITGPARTVLGCVGLPGIAAGEELPLAGSLTGVINETGLPLIISDVATDPRCAGLAAAREQGIAAYSGFPVRDDGGRVVAVLAVAAHQPRHWTPRHLRGLDAAAQLLGDLLPPDGRAGPVPGGPGLVEHPESTFEGLLEAAPDAIVGVTTDGTITLINAQAEDLFGYPRAELLGRPIEVLVPQPLRHTHVHHRDRYFAHPKRREMGAGVQLTAVRRDGSEFPAEISLSALETDQGMIVSAAIRDVSDRLIAQAERERLIAQAERDAAERRLQHAHRLESLGELAGGVAHDFNNILAVISNYTELVQDTLSVPHPDPAEVATARDDLGQISRAAERAARLTKQLLAFGRRDITQAEVLDLNRVIDEVEHMLRRTLGEHIHLRTSLDPALWPVFADAGQIEQILVNLAVNARDAMPGGGTLSIDTANAELDRDDGISPPLPPGRYARLRVSDTGTGMTAEVIEHAFEPFYTTKPRGSGTGLGLATVYGIVKAAGGDVQLYSESGIGTSITILLPASLDATPGAALPGASAPAPPTPGSTILLVEDEDALRQVAHRILTRAGYHVLPAAGGAQAVHIAQVHPGGIDLLLTDVIMPNMFGNEVARRVQALRPHIPVLYMSGYAQPVLTENGTLQDGVVIIEKPFTGHELLTRIQAVLRDSALAGR</sequence>
<keyword evidence="6 12" id="KW-0418">Kinase</keyword>
<reference evidence="12 13" key="1">
    <citation type="submission" date="2019-06" db="EMBL/GenBank/DDBJ databases">
        <title>Sequencing the genomes of 1000 actinobacteria strains.</title>
        <authorList>
            <person name="Klenk H.-P."/>
        </authorList>
    </citation>
    <scope>NUCLEOTIDE SEQUENCE [LARGE SCALE GENOMIC DNA]</scope>
    <source>
        <strain evidence="12 13">DSM 43866</strain>
    </source>
</reference>
<dbReference type="OrthoDB" id="9764154at2"/>
<comment type="catalytic activity">
    <reaction evidence="1">
        <text>ATP + protein L-histidine = ADP + protein N-phospho-L-histidine.</text>
        <dbReference type="EC" id="2.7.13.3"/>
    </reaction>
</comment>
<dbReference type="InterPro" id="IPR005467">
    <property type="entry name" value="His_kinase_dom"/>
</dbReference>
<dbReference type="SUPFAM" id="SSF47384">
    <property type="entry name" value="Homodimeric domain of signal transducing histidine kinase"/>
    <property type="match status" value="1"/>
</dbReference>
<dbReference type="AlphaFoldDB" id="A0A561WB80"/>
<evidence type="ECO:0000256" key="4">
    <source>
        <dbReference type="ARBA" id="ARBA00022553"/>
    </source>
</evidence>
<dbReference type="GO" id="GO:0005886">
    <property type="term" value="C:plasma membrane"/>
    <property type="evidence" value="ECO:0007669"/>
    <property type="project" value="UniProtKB-SubCell"/>
</dbReference>
<dbReference type="SMART" id="SM00388">
    <property type="entry name" value="HisKA"/>
    <property type="match status" value="1"/>
</dbReference>
<comment type="caution">
    <text evidence="12">The sequence shown here is derived from an EMBL/GenBank/DDBJ whole genome shotgun (WGS) entry which is preliminary data.</text>
</comment>
<evidence type="ECO:0000256" key="3">
    <source>
        <dbReference type="ARBA" id="ARBA00012438"/>
    </source>
</evidence>
<evidence type="ECO:0000256" key="2">
    <source>
        <dbReference type="ARBA" id="ARBA00004236"/>
    </source>
</evidence>
<comment type="subcellular location">
    <subcellularLocation>
        <location evidence="2">Cell membrane</location>
    </subcellularLocation>
</comment>
<dbReference type="SUPFAM" id="SSF55785">
    <property type="entry name" value="PYP-like sensor domain (PAS domain)"/>
    <property type="match status" value="1"/>
</dbReference>
<dbReference type="Proteomes" id="UP000320239">
    <property type="component" value="Unassembled WGS sequence"/>
</dbReference>
<dbReference type="PANTHER" id="PTHR43065:SF42">
    <property type="entry name" value="TWO-COMPONENT SENSOR PPRA"/>
    <property type="match status" value="1"/>
</dbReference>
<accession>A0A561WB80</accession>
<dbReference type="EMBL" id="VIWY01000003">
    <property type="protein sequence ID" value="TWG21122.1"/>
    <property type="molecule type" value="Genomic_DNA"/>
</dbReference>
<dbReference type="InterPro" id="IPR011006">
    <property type="entry name" value="CheY-like_superfamily"/>
</dbReference>
<dbReference type="PROSITE" id="PS50112">
    <property type="entry name" value="PAS"/>
    <property type="match status" value="1"/>
</dbReference>
<dbReference type="InterPro" id="IPR003018">
    <property type="entry name" value="GAF"/>
</dbReference>
<evidence type="ECO:0000313" key="12">
    <source>
        <dbReference type="EMBL" id="TWG21122.1"/>
    </source>
</evidence>
<feature type="domain" description="PAS" evidence="11">
    <location>
        <begin position="173"/>
        <end position="226"/>
    </location>
</feature>
<dbReference type="RefSeq" id="WP_122979791.1">
    <property type="nucleotide sequence ID" value="NZ_BOMX01000116.1"/>
</dbReference>
<dbReference type="Pfam" id="PF00512">
    <property type="entry name" value="HisKA"/>
    <property type="match status" value="1"/>
</dbReference>
<dbReference type="SMART" id="SM00387">
    <property type="entry name" value="HATPase_c"/>
    <property type="match status" value="1"/>
</dbReference>
<dbReference type="InterPro" id="IPR004358">
    <property type="entry name" value="Sig_transdc_His_kin-like_C"/>
</dbReference>
<dbReference type="SUPFAM" id="SSF52172">
    <property type="entry name" value="CheY-like"/>
    <property type="match status" value="1"/>
</dbReference>
<dbReference type="InterPro" id="IPR035965">
    <property type="entry name" value="PAS-like_dom_sf"/>
</dbReference>
<evidence type="ECO:0000256" key="5">
    <source>
        <dbReference type="ARBA" id="ARBA00022679"/>
    </source>
</evidence>
<dbReference type="InterPro" id="IPR036097">
    <property type="entry name" value="HisK_dim/P_sf"/>
</dbReference>
<dbReference type="SUPFAM" id="SSF55781">
    <property type="entry name" value="GAF domain-like"/>
    <property type="match status" value="1"/>
</dbReference>
<dbReference type="GO" id="GO:0000155">
    <property type="term" value="F:phosphorelay sensor kinase activity"/>
    <property type="evidence" value="ECO:0007669"/>
    <property type="project" value="InterPro"/>
</dbReference>
<dbReference type="InterPro" id="IPR001789">
    <property type="entry name" value="Sig_transdc_resp-reg_receiver"/>
</dbReference>
<keyword evidence="7" id="KW-0902">Two-component regulatory system</keyword>
<organism evidence="12 13">
    <name type="scientific">Actinoplanes teichomyceticus</name>
    <dbReference type="NCBI Taxonomy" id="1867"/>
    <lineage>
        <taxon>Bacteria</taxon>
        <taxon>Bacillati</taxon>
        <taxon>Actinomycetota</taxon>
        <taxon>Actinomycetes</taxon>
        <taxon>Micromonosporales</taxon>
        <taxon>Micromonosporaceae</taxon>
        <taxon>Actinoplanes</taxon>
    </lineage>
</organism>
<dbReference type="InterPro" id="IPR029016">
    <property type="entry name" value="GAF-like_dom_sf"/>
</dbReference>
<dbReference type="EC" id="2.7.13.3" evidence="3"/>
<dbReference type="PRINTS" id="PR00344">
    <property type="entry name" value="BCTRLSENSOR"/>
</dbReference>
<dbReference type="PROSITE" id="PS50109">
    <property type="entry name" value="HIS_KIN"/>
    <property type="match status" value="1"/>
</dbReference>
<dbReference type="CDD" id="cd00082">
    <property type="entry name" value="HisKA"/>
    <property type="match status" value="1"/>
</dbReference>
<evidence type="ECO:0000256" key="7">
    <source>
        <dbReference type="ARBA" id="ARBA00023012"/>
    </source>
</evidence>
<dbReference type="CDD" id="cd00130">
    <property type="entry name" value="PAS"/>
    <property type="match status" value="1"/>
</dbReference>
<gene>
    <name evidence="12" type="ORF">FHX34_103652</name>
</gene>
<dbReference type="Pfam" id="PF13185">
    <property type="entry name" value="GAF_2"/>
    <property type="match status" value="1"/>
</dbReference>
<keyword evidence="5" id="KW-0808">Transferase</keyword>
<dbReference type="SMART" id="SM00091">
    <property type="entry name" value="PAS"/>
    <property type="match status" value="1"/>
</dbReference>
<dbReference type="Gene3D" id="1.10.287.130">
    <property type="match status" value="1"/>
</dbReference>
<protein>
    <recommendedName>
        <fullName evidence="3">histidine kinase</fullName>
        <ecNumber evidence="3">2.7.13.3</ecNumber>
    </recommendedName>
</protein>
<dbReference type="Gene3D" id="3.30.450.40">
    <property type="match status" value="1"/>
</dbReference>
<dbReference type="InterPro" id="IPR036890">
    <property type="entry name" value="HATPase_C_sf"/>
</dbReference>
<dbReference type="Pfam" id="PF13426">
    <property type="entry name" value="PAS_9"/>
    <property type="match status" value="1"/>
</dbReference>
<dbReference type="Gene3D" id="3.30.565.10">
    <property type="entry name" value="Histidine kinase-like ATPase, C-terminal domain"/>
    <property type="match status" value="1"/>
</dbReference>
<evidence type="ECO:0000259" key="10">
    <source>
        <dbReference type="PROSITE" id="PS50110"/>
    </source>
</evidence>
<feature type="domain" description="Response regulatory" evidence="10">
    <location>
        <begin position="580"/>
        <end position="696"/>
    </location>
</feature>
<dbReference type="NCBIfam" id="TIGR00229">
    <property type="entry name" value="sensory_box"/>
    <property type="match status" value="1"/>
</dbReference>
<dbReference type="PANTHER" id="PTHR43065">
    <property type="entry name" value="SENSOR HISTIDINE KINASE"/>
    <property type="match status" value="1"/>
</dbReference>